<feature type="transmembrane region" description="Helical" evidence="1">
    <location>
        <begin position="80"/>
        <end position="100"/>
    </location>
</feature>
<gene>
    <name evidence="2" type="ORF">RCL2_002747800</name>
</gene>
<evidence type="ECO:0000313" key="3">
    <source>
        <dbReference type="Proteomes" id="UP000615446"/>
    </source>
</evidence>
<comment type="caution">
    <text evidence="2">The sequence shown here is derived from an EMBL/GenBank/DDBJ whole genome shotgun (WGS) entry which is preliminary data.</text>
</comment>
<dbReference type="Proteomes" id="UP000615446">
    <property type="component" value="Unassembled WGS sequence"/>
</dbReference>
<feature type="transmembrane region" description="Helical" evidence="1">
    <location>
        <begin position="181"/>
        <end position="201"/>
    </location>
</feature>
<reference evidence="2" key="1">
    <citation type="submission" date="2019-10" db="EMBL/GenBank/DDBJ databases">
        <title>Conservation and host-specific expression of non-tandemly repeated heterogenous ribosome RNA gene in arbuscular mycorrhizal fungi.</title>
        <authorList>
            <person name="Maeda T."/>
            <person name="Kobayashi Y."/>
            <person name="Nakagawa T."/>
            <person name="Ezawa T."/>
            <person name="Yamaguchi K."/>
            <person name="Bino T."/>
            <person name="Nishimoto Y."/>
            <person name="Shigenobu S."/>
            <person name="Kawaguchi M."/>
        </authorList>
    </citation>
    <scope>NUCLEOTIDE SEQUENCE</scope>
    <source>
        <strain evidence="2">HR1</strain>
    </source>
</reference>
<evidence type="ECO:0000256" key="1">
    <source>
        <dbReference type="SAM" id="Phobius"/>
    </source>
</evidence>
<feature type="transmembrane region" description="Helical" evidence="1">
    <location>
        <begin position="53"/>
        <end position="73"/>
    </location>
</feature>
<protein>
    <submittedName>
        <fullName evidence="2">Uncharacterized protein</fullName>
    </submittedName>
</protein>
<keyword evidence="1" id="KW-0472">Membrane</keyword>
<dbReference type="OrthoDB" id="2462635at2759"/>
<organism evidence="2 3">
    <name type="scientific">Rhizophagus clarus</name>
    <dbReference type="NCBI Taxonomy" id="94130"/>
    <lineage>
        <taxon>Eukaryota</taxon>
        <taxon>Fungi</taxon>
        <taxon>Fungi incertae sedis</taxon>
        <taxon>Mucoromycota</taxon>
        <taxon>Glomeromycotina</taxon>
        <taxon>Glomeromycetes</taxon>
        <taxon>Glomerales</taxon>
        <taxon>Glomeraceae</taxon>
        <taxon>Rhizophagus</taxon>
    </lineage>
</organism>
<accession>A0A8H3R222</accession>
<feature type="transmembrane region" description="Helical" evidence="1">
    <location>
        <begin position="120"/>
        <end position="144"/>
    </location>
</feature>
<evidence type="ECO:0000313" key="2">
    <source>
        <dbReference type="EMBL" id="GET01046.1"/>
    </source>
</evidence>
<dbReference type="EMBL" id="BLAL01000297">
    <property type="protein sequence ID" value="GET01046.1"/>
    <property type="molecule type" value="Genomic_DNA"/>
</dbReference>
<keyword evidence="1" id="KW-1133">Transmembrane helix</keyword>
<proteinExistence type="predicted"/>
<keyword evidence="1" id="KW-0812">Transmembrane</keyword>
<dbReference type="AlphaFoldDB" id="A0A8H3R222"/>
<feature type="transmembrane region" description="Helical" evidence="1">
    <location>
        <begin position="24"/>
        <end position="47"/>
    </location>
</feature>
<sequence>MNSLVVLYRILHKFYRELKRIEKFFLYTFIIDVFTYTLLVIGTLFLTEDFDVYFMYIPILFFPIISGIIMFYGRTIYHGLAFLGVHSFPVFGSVAYLYTQYFNCRDNTTDCNTKFIYYEIGVYIIIALVVLFQVLHTLFVYLLWKKRIWPLVYEFKYSRHNEIKEMHAIYEVQFPLFHAKIMMIGLWIVAYLFIICALSTWNTIRCQRNFNRHMAFYIKYEPTPPEFKSGRKFVKRQSIEPDYSNIV</sequence>
<name>A0A8H3R222_9GLOM</name>